<evidence type="ECO:0000313" key="1">
    <source>
        <dbReference type="EMBL" id="NXY85571.1"/>
    </source>
</evidence>
<dbReference type="GO" id="GO:0048471">
    <property type="term" value="C:perinuclear region of cytoplasm"/>
    <property type="evidence" value="ECO:0007669"/>
    <property type="project" value="TreeGrafter"/>
</dbReference>
<dbReference type="AlphaFoldDB" id="A0A7L4N804"/>
<reference evidence="1 2" key="1">
    <citation type="submission" date="2020-02" db="EMBL/GenBank/DDBJ databases">
        <title>Bird 10,000 Genomes (B10K) Project - Family phase.</title>
        <authorList>
            <person name="Zhang G."/>
        </authorList>
    </citation>
    <scope>NUCLEOTIDE SEQUENCE [LARGE SCALE GENOMIC DNA]</scope>
    <source>
        <strain evidence="1">B10K-DU-013-51</strain>
        <tissue evidence="1">Mixed tissue sample</tissue>
    </source>
</reference>
<proteinExistence type="predicted"/>
<accession>A0A7L4N804</accession>
<keyword evidence="2" id="KW-1185">Reference proteome</keyword>
<dbReference type="EMBL" id="VYZU01040322">
    <property type="protein sequence ID" value="NXY85571.1"/>
    <property type="molecule type" value="Genomic_DNA"/>
</dbReference>
<feature type="non-terminal residue" evidence="1">
    <location>
        <position position="310"/>
    </location>
</feature>
<dbReference type="PANTHER" id="PTHR35664:SF1">
    <property type="entry name" value="SPERMATID-SPECIFIC MANCHETTE-RELATED PROTEIN 1"/>
    <property type="match status" value="1"/>
</dbReference>
<dbReference type="GO" id="GO:0002177">
    <property type="term" value="C:manchette"/>
    <property type="evidence" value="ECO:0007669"/>
    <property type="project" value="TreeGrafter"/>
</dbReference>
<organism evidence="1 2">
    <name type="scientific">Ceyx cyanopectus</name>
    <name type="common">Indigo-banded kingfisher</name>
    <dbReference type="NCBI Taxonomy" id="390723"/>
    <lineage>
        <taxon>Eukaryota</taxon>
        <taxon>Metazoa</taxon>
        <taxon>Chordata</taxon>
        <taxon>Craniata</taxon>
        <taxon>Vertebrata</taxon>
        <taxon>Euteleostomi</taxon>
        <taxon>Archelosauria</taxon>
        <taxon>Archosauria</taxon>
        <taxon>Dinosauria</taxon>
        <taxon>Saurischia</taxon>
        <taxon>Theropoda</taxon>
        <taxon>Coelurosauria</taxon>
        <taxon>Aves</taxon>
        <taxon>Neognathae</taxon>
        <taxon>Neoaves</taxon>
        <taxon>Telluraves</taxon>
        <taxon>Coraciimorphae</taxon>
        <taxon>Coraciiformes</taxon>
        <taxon>Alcedinidae</taxon>
        <taxon>Ceyx</taxon>
    </lineage>
</organism>
<dbReference type="InterPro" id="IPR028195">
    <property type="entry name" value="SPMIP6"/>
</dbReference>
<gene>
    <name evidence="1" type="primary">Smrp1</name>
    <name evidence="1" type="ORF">CEYCYA_R08300</name>
</gene>
<dbReference type="PANTHER" id="PTHR35664">
    <property type="entry name" value="SPERMATID-SPECIFIC MANCHETTE-RELATED PROTEIN 1"/>
    <property type="match status" value="1"/>
</dbReference>
<dbReference type="Proteomes" id="UP000586704">
    <property type="component" value="Unassembled WGS sequence"/>
</dbReference>
<comment type="caution">
    <text evidence="1">The sequence shown here is derived from an EMBL/GenBank/DDBJ whole genome shotgun (WGS) entry which is preliminary data.</text>
</comment>
<evidence type="ECO:0000313" key="2">
    <source>
        <dbReference type="Proteomes" id="UP000586704"/>
    </source>
</evidence>
<dbReference type="OrthoDB" id="9820464at2759"/>
<sequence length="310" mass="35109">MFLFSKKYKTPVSTYTDSYRAPSSIKMKLQDLNLQPIFKENKFVTQGLTMPPVENTVSQSQSEKKKEMQLYKRNSISPASYQPWNYSLAMTGEMYNPVFVNEDKYVTWRTIPYNRWRPICTACPHHTPSASLHLVTTLTLPLYYSCNYICAMFVSIQVMGQLLFLTLTLNFSPLAENMVADTEYMLPPYTVGEKGTSPSYYSPSSGCYYCLQGMDPYTDGSSAARRHLHLLGRRAWMGAVACLQLTPNAGTQNQLFSSSSSQEFRPPMYDNCICSSRWDTSHFSNIGGVQRGSYIIHPEFASEASSSRGH</sequence>
<dbReference type="Pfam" id="PF15181">
    <property type="entry name" value="SMRP1"/>
    <property type="match status" value="1"/>
</dbReference>
<protein>
    <submittedName>
        <fullName evidence="1">SMRP1 protein</fullName>
    </submittedName>
</protein>
<name>A0A7L4N804_9AVES</name>
<dbReference type="GO" id="GO:0043014">
    <property type="term" value="F:alpha-tubulin binding"/>
    <property type="evidence" value="ECO:0007669"/>
    <property type="project" value="TreeGrafter"/>
</dbReference>
<feature type="non-terminal residue" evidence="1">
    <location>
        <position position="1"/>
    </location>
</feature>